<evidence type="ECO:0000256" key="6">
    <source>
        <dbReference type="ARBA" id="ARBA00023136"/>
    </source>
</evidence>
<evidence type="ECO:0000256" key="2">
    <source>
        <dbReference type="ARBA" id="ARBA00006556"/>
    </source>
</evidence>
<dbReference type="Gene3D" id="1.50.10.100">
    <property type="entry name" value="Chondroitin AC/alginate lyase"/>
    <property type="match status" value="1"/>
</dbReference>
<organism evidence="12 13">
    <name type="scientific">Porites lobata</name>
    <dbReference type="NCBI Taxonomy" id="104759"/>
    <lineage>
        <taxon>Eukaryota</taxon>
        <taxon>Metazoa</taxon>
        <taxon>Cnidaria</taxon>
        <taxon>Anthozoa</taxon>
        <taxon>Hexacorallia</taxon>
        <taxon>Scleractinia</taxon>
        <taxon>Fungiina</taxon>
        <taxon>Poritidae</taxon>
        <taxon>Porites</taxon>
    </lineage>
</organism>
<evidence type="ECO:0000256" key="10">
    <source>
        <dbReference type="SAM" id="SignalP"/>
    </source>
</evidence>
<sequence length="781" mass="89343">MLIHVSFLVIFMLSWIEPAHEQAVHPFLYFSSQDVHRLREKAKTTHRDIFLRLRTAARRMKAEPSRFLPPTNWSVFARRWNEDHGNNFAALAMYCVLKNTDVQARNVAMQFFNAFVSLPNWRVSASIRDDVPVAHSLVAMATAYDFLFEHLKEDLRIKALAKISDVTKELYERSFKLAWGKQYIQNHVATNYVALFTGALVVEPHIKEAKVWKERANFMLRRTMFLLDQVVDGSMEEGVAYGSYTTRSLTQYIFLAKRHLGTDLTNNIWLREHFWFLYHTILPSFTETVGIADSNQNWFYGPESQLVFLDSHVMRNGYGNWLAKKIRMLRVENSTMEAAFAQRFCTLHTEFIFYNASIPEKEPPNTSTPQLHVFDDWGVVTYGGGSLGKGREKITFLSLKSSVLHGRTINGIVRHKQYDWISGWRNFNPGHEHPDQGSFVFVPYGVPFITEALYGPKYTWLNNALLFGPTTETTCSGPFEGQIGDCGKWLAFKNDAIWFADAEIVAASNTKEIVFISGDFSGWYRSELALSSVYRSIVLLNPGVLLVIDHIEKTWNSSTRYAGAFFHNRHSSFEVQEDQTGDQLASIMLNNKTHLVFWTNAHQGQSTVQSQSNEWGAEVGKRKTHFLNITTNLAERKTRIAYLFVAPGNLATKPKLQGNNIGAKAVVEINGISYTVSISTDFQKSCEFLGYDGIARVDVGNKSPIIFKRRKHLHSSVFGENSCRANVSKMSFIILFIWSIAIVILLLVFIKSARRRVFRCNKRICGPLFIFGMIFMWIFIT</sequence>
<keyword evidence="5 9" id="KW-1133">Transmembrane helix</keyword>
<evidence type="ECO:0000313" key="13">
    <source>
        <dbReference type="Proteomes" id="UP001159405"/>
    </source>
</evidence>
<evidence type="ECO:0000256" key="3">
    <source>
        <dbReference type="ARBA" id="ARBA00022692"/>
    </source>
</evidence>
<evidence type="ECO:0000256" key="8">
    <source>
        <dbReference type="ARBA" id="ARBA00023235"/>
    </source>
</evidence>
<keyword evidence="8" id="KW-0413">Isomerase</keyword>
<reference evidence="12 13" key="1">
    <citation type="submission" date="2022-05" db="EMBL/GenBank/DDBJ databases">
        <authorList>
            <consortium name="Genoscope - CEA"/>
            <person name="William W."/>
        </authorList>
    </citation>
    <scope>NUCLEOTIDE SEQUENCE [LARGE SCALE GENOMIC DNA]</scope>
</reference>
<feature type="transmembrane region" description="Helical" evidence="9">
    <location>
        <begin position="730"/>
        <end position="750"/>
    </location>
</feature>
<comment type="similarity">
    <text evidence="2">Belongs to the dermatan-sulfate isomerase family.</text>
</comment>
<keyword evidence="4 10" id="KW-0732">Signal</keyword>
<keyword evidence="6 9" id="KW-0472">Membrane</keyword>
<feature type="domain" description="Heparinase II N-terminal" evidence="11">
    <location>
        <begin position="116"/>
        <end position="329"/>
    </location>
</feature>
<evidence type="ECO:0000313" key="12">
    <source>
        <dbReference type="EMBL" id="CAH3113615.1"/>
    </source>
</evidence>
<dbReference type="Pfam" id="PF16332">
    <property type="entry name" value="DUF4962"/>
    <property type="match status" value="1"/>
</dbReference>
<accession>A0ABN8NQX9</accession>
<keyword evidence="3 9" id="KW-0812">Transmembrane</keyword>
<dbReference type="EMBL" id="CALNXK010000026">
    <property type="protein sequence ID" value="CAH3113615.1"/>
    <property type="molecule type" value="Genomic_DNA"/>
</dbReference>
<feature type="transmembrane region" description="Helical" evidence="9">
    <location>
        <begin position="762"/>
        <end position="780"/>
    </location>
</feature>
<protein>
    <recommendedName>
        <fullName evidence="11">Heparinase II N-terminal domain-containing protein</fullName>
    </recommendedName>
</protein>
<evidence type="ECO:0000256" key="1">
    <source>
        <dbReference type="ARBA" id="ARBA00004141"/>
    </source>
</evidence>
<proteinExistence type="inferred from homology"/>
<comment type="subcellular location">
    <subcellularLocation>
        <location evidence="1">Membrane</location>
        <topology evidence="1">Multi-pass membrane protein</topology>
    </subcellularLocation>
</comment>
<evidence type="ECO:0000256" key="5">
    <source>
        <dbReference type="ARBA" id="ARBA00022989"/>
    </source>
</evidence>
<evidence type="ECO:0000259" key="11">
    <source>
        <dbReference type="Pfam" id="PF16332"/>
    </source>
</evidence>
<keyword evidence="7" id="KW-0325">Glycoprotein</keyword>
<keyword evidence="13" id="KW-1185">Reference proteome</keyword>
<evidence type="ECO:0000256" key="4">
    <source>
        <dbReference type="ARBA" id="ARBA00022729"/>
    </source>
</evidence>
<name>A0ABN8NQX9_9CNID</name>
<feature type="chain" id="PRO_5046650834" description="Heparinase II N-terminal domain-containing protein" evidence="10">
    <location>
        <begin position="22"/>
        <end position="781"/>
    </location>
</feature>
<dbReference type="InterPro" id="IPR008929">
    <property type="entry name" value="Chondroitin_lyas"/>
</dbReference>
<dbReference type="PANTHER" id="PTHR15532:SF5">
    <property type="entry name" value="SULFOTRANSFERASE DOMAIN-CONTAINING PROTEIN"/>
    <property type="match status" value="1"/>
</dbReference>
<dbReference type="Proteomes" id="UP001159405">
    <property type="component" value="Unassembled WGS sequence"/>
</dbReference>
<dbReference type="InterPro" id="IPR052447">
    <property type="entry name" value="Dermatan-Sulfate_Isomerase"/>
</dbReference>
<evidence type="ECO:0000256" key="9">
    <source>
        <dbReference type="SAM" id="Phobius"/>
    </source>
</evidence>
<evidence type="ECO:0000256" key="7">
    <source>
        <dbReference type="ARBA" id="ARBA00023180"/>
    </source>
</evidence>
<comment type="caution">
    <text evidence="12">The sequence shown here is derived from an EMBL/GenBank/DDBJ whole genome shotgun (WGS) entry which is preliminary data.</text>
</comment>
<dbReference type="Gene3D" id="2.70.98.70">
    <property type="match status" value="1"/>
</dbReference>
<dbReference type="InterPro" id="IPR032518">
    <property type="entry name" value="HepII_N"/>
</dbReference>
<gene>
    <name evidence="12" type="ORF">PLOB_00022235</name>
</gene>
<feature type="signal peptide" evidence="10">
    <location>
        <begin position="1"/>
        <end position="21"/>
    </location>
</feature>
<dbReference type="PANTHER" id="PTHR15532">
    <property type="match status" value="1"/>
</dbReference>